<protein>
    <recommendedName>
        <fullName evidence="5">CBS domain-containing protein</fullName>
    </recommendedName>
</protein>
<keyword evidence="1" id="KW-0677">Repeat</keyword>
<evidence type="ECO:0000313" key="3">
    <source>
        <dbReference type="EMBL" id="GIL94407.1"/>
    </source>
</evidence>
<dbReference type="GO" id="GO:0030026">
    <property type="term" value="P:intracellular manganese ion homeostasis"/>
    <property type="evidence" value="ECO:0007669"/>
    <property type="project" value="TreeGrafter"/>
</dbReference>
<evidence type="ECO:0008006" key="5">
    <source>
        <dbReference type="Google" id="ProtNLM"/>
    </source>
</evidence>
<feature type="compositionally biased region" description="Low complexity" evidence="2">
    <location>
        <begin position="88"/>
        <end position="101"/>
    </location>
</feature>
<sequence>GRSRVPVWRPGPAGYPEFLGFLLTKEILQQVDQSRPLRAGQASMRVLPHLSAHTSLFDLLKFFSSGATHMAVLTVPEPEVASLLASLAGPASTSSTRGSDSSSDDEEEGSASSRSSSPSSSRSFCSRGNSGSIDAGRASSTIQAATTARSTASGHGRHSLGSLRWRTAEHRIRAVLRLLSGGRRRHGMHLGSGGSRTRGSLEADAHVEHSAGMDKVVVTRALAGEDKPLDKYPTFRAGTEAQTGSDDGNVASADEAGKIASLEALSAPTRGEVQISNMGAMAAAQLSRTAAAVLPPEGVSAEDEDGVPALLQGSVEPDVPGTALLEPGEHTTPVEEARPLPKQPQLQQDEMAAGCTSTHSAAPTPLPRVVAYLQGQTHMPYNQNRRSHGQYRNQSPGAQLRSLRTYGLGHAAARPPTAPANVAATTPFCSTVSDPTGRGLEAEVCPSASEGAEGMNYGRHADMPARGSGGDPRAAFMQRSHHGAHWLNSAAAAAELLVPVGIITLEDVIEELMQVEILDETDTAGLGGDGQAVAPQHTAWLQNHT</sequence>
<feature type="non-terminal residue" evidence="3">
    <location>
        <position position="545"/>
    </location>
</feature>
<dbReference type="GO" id="GO:0005737">
    <property type="term" value="C:cytoplasm"/>
    <property type="evidence" value="ECO:0007669"/>
    <property type="project" value="TreeGrafter"/>
</dbReference>
<proteinExistence type="predicted"/>
<organism evidence="3 4">
    <name type="scientific">Volvox reticuliferus</name>
    <dbReference type="NCBI Taxonomy" id="1737510"/>
    <lineage>
        <taxon>Eukaryota</taxon>
        <taxon>Viridiplantae</taxon>
        <taxon>Chlorophyta</taxon>
        <taxon>core chlorophytes</taxon>
        <taxon>Chlorophyceae</taxon>
        <taxon>CS clade</taxon>
        <taxon>Chlamydomonadales</taxon>
        <taxon>Volvocaceae</taxon>
        <taxon>Volvox</taxon>
    </lineage>
</organism>
<evidence type="ECO:0000313" key="4">
    <source>
        <dbReference type="Proteomes" id="UP000722791"/>
    </source>
</evidence>
<dbReference type="InterPro" id="IPR046342">
    <property type="entry name" value="CBS_dom_sf"/>
</dbReference>
<feature type="compositionally biased region" description="Low complexity" evidence="2">
    <location>
        <begin position="110"/>
        <end position="132"/>
    </location>
</feature>
<dbReference type="PANTHER" id="PTHR12064">
    <property type="entry name" value="METAL TRANSPORTER CNNM"/>
    <property type="match status" value="1"/>
</dbReference>
<name>A0A8J4D2D5_9CHLO</name>
<feature type="compositionally biased region" description="Basic and acidic residues" evidence="2">
    <location>
        <begin position="327"/>
        <end position="339"/>
    </location>
</feature>
<comment type="caution">
    <text evidence="3">The sequence shown here is derived from an EMBL/GenBank/DDBJ whole genome shotgun (WGS) entry which is preliminary data.</text>
</comment>
<dbReference type="EMBL" id="BNCQ01000001">
    <property type="protein sequence ID" value="GIL94407.1"/>
    <property type="molecule type" value="Genomic_DNA"/>
</dbReference>
<gene>
    <name evidence="3" type="ORF">Vretimale_612</name>
</gene>
<accession>A0A8J4D2D5</accession>
<feature type="compositionally biased region" description="Polar residues" evidence="2">
    <location>
        <begin position="138"/>
        <end position="153"/>
    </location>
</feature>
<evidence type="ECO:0000256" key="2">
    <source>
        <dbReference type="SAM" id="MobiDB-lite"/>
    </source>
</evidence>
<dbReference type="GO" id="GO:0010960">
    <property type="term" value="P:magnesium ion homeostasis"/>
    <property type="evidence" value="ECO:0007669"/>
    <property type="project" value="InterPro"/>
</dbReference>
<feature type="region of interest" description="Disordered" evidence="2">
    <location>
        <begin position="88"/>
        <end position="162"/>
    </location>
</feature>
<dbReference type="Gene3D" id="3.10.580.10">
    <property type="entry name" value="CBS-domain"/>
    <property type="match status" value="1"/>
</dbReference>
<dbReference type="Proteomes" id="UP000722791">
    <property type="component" value="Unassembled WGS sequence"/>
</dbReference>
<evidence type="ECO:0000256" key="1">
    <source>
        <dbReference type="ARBA" id="ARBA00022737"/>
    </source>
</evidence>
<dbReference type="PANTHER" id="PTHR12064:SF97">
    <property type="entry name" value="METAL TRANSPORTER CNNM-5"/>
    <property type="match status" value="1"/>
</dbReference>
<feature type="region of interest" description="Disordered" evidence="2">
    <location>
        <begin position="316"/>
        <end position="341"/>
    </location>
</feature>
<dbReference type="InterPro" id="IPR045095">
    <property type="entry name" value="ACDP"/>
</dbReference>
<feature type="region of interest" description="Disordered" evidence="2">
    <location>
        <begin position="231"/>
        <end position="250"/>
    </location>
</feature>
<dbReference type="AlphaFoldDB" id="A0A8J4D2D5"/>
<reference evidence="3" key="1">
    <citation type="journal article" date="2021" name="Proc. Natl. Acad. Sci. U.S.A.">
        <title>Three genomes in the algal genus Volvox reveal the fate of a haploid sex-determining region after a transition to homothallism.</title>
        <authorList>
            <person name="Yamamoto K."/>
            <person name="Hamaji T."/>
            <person name="Kawai-Toyooka H."/>
            <person name="Matsuzaki R."/>
            <person name="Takahashi F."/>
            <person name="Nishimura Y."/>
            <person name="Kawachi M."/>
            <person name="Noguchi H."/>
            <person name="Minakuchi Y."/>
            <person name="Umen J.G."/>
            <person name="Toyoda A."/>
            <person name="Nozaki H."/>
        </authorList>
    </citation>
    <scope>NUCLEOTIDE SEQUENCE</scope>
    <source>
        <strain evidence="3">NIES-3785</strain>
    </source>
</reference>